<organism evidence="1 2">
    <name type="scientific">Rhodocyclus tenuis</name>
    <name type="common">Rhodospirillum tenue</name>
    <dbReference type="NCBI Taxonomy" id="1066"/>
    <lineage>
        <taxon>Bacteria</taxon>
        <taxon>Pseudomonadati</taxon>
        <taxon>Pseudomonadota</taxon>
        <taxon>Betaproteobacteria</taxon>
        <taxon>Rhodocyclales</taxon>
        <taxon>Rhodocyclaceae</taxon>
        <taxon>Rhodocyclus</taxon>
    </lineage>
</organism>
<accession>A0A6L5K267</accession>
<evidence type="ECO:0000313" key="2">
    <source>
        <dbReference type="Proteomes" id="UP000480275"/>
    </source>
</evidence>
<gene>
    <name evidence="1" type="ORF">GHK24_12730</name>
</gene>
<keyword evidence="1" id="KW-0808">Transferase</keyword>
<dbReference type="InterPro" id="IPR029063">
    <property type="entry name" value="SAM-dependent_MTases_sf"/>
</dbReference>
<reference evidence="1 2" key="1">
    <citation type="submission" date="2019-10" db="EMBL/GenBank/DDBJ databases">
        <title>Whole-genome sequence of the purple nonsulfur photosynthetic bacterium Rhodocyclus tenuis.</title>
        <authorList>
            <person name="Kyndt J.A."/>
            <person name="Meyer T.E."/>
        </authorList>
    </citation>
    <scope>NUCLEOTIDE SEQUENCE [LARGE SCALE GENOMIC DNA]</scope>
    <source>
        <strain evidence="1 2">DSM 110</strain>
    </source>
</reference>
<proteinExistence type="predicted"/>
<dbReference type="AlphaFoldDB" id="A0A6L5K267"/>
<sequence length="297" mass="33507">MAIDLSLMGELVRRAATELADIRYLRPLLRDIIAKDERVLEIGAGDAPLFQKGSHENYKVLDYYSTEEIARHFEVDYGIERAKFANFAAVDFVCKDGALSRAVAGATFDVVYSSHAVEHQPCLVRHLQEIEKILAPDAVVVMIVPDKEHTFDALRQLSTTGDVLYAFHSGGEKPRGAEVFEFYARHININPDRKVLAHEAFAFSNSLFDAYDKFKQSIAADPAYFDIHNWAFTPNSFVLIVLELYLLGLTRLFPQIISGVNGNEFMCVMNVQNPPQAEELPALNEFRLQLCRELSFS</sequence>
<dbReference type="GO" id="GO:0032259">
    <property type="term" value="P:methylation"/>
    <property type="evidence" value="ECO:0007669"/>
    <property type="project" value="UniProtKB-KW"/>
</dbReference>
<dbReference type="SUPFAM" id="SSF53335">
    <property type="entry name" value="S-adenosyl-L-methionine-dependent methyltransferases"/>
    <property type="match status" value="1"/>
</dbReference>
<comment type="caution">
    <text evidence="1">The sequence shown here is derived from an EMBL/GenBank/DDBJ whole genome shotgun (WGS) entry which is preliminary data.</text>
</comment>
<protein>
    <submittedName>
        <fullName evidence="1">Methyltransferase domain-containing protein</fullName>
    </submittedName>
</protein>
<dbReference type="GO" id="GO:0008168">
    <property type="term" value="F:methyltransferase activity"/>
    <property type="evidence" value="ECO:0007669"/>
    <property type="project" value="UniProtKB-KW"/>
</dbReference>
<dbReference type="EMBL" id="WIXJ01000013">
    <property type="protein sequence ID" value="MQY52638.1"/>
    <property type="molecule type" value="Genomic_DNA"/>
</dbReference>
<name>A0A6L5K267_RHOTE</name>
<dbReference type="CDD" id="cd02440">
    <property type="entry name" value="AdoMet_MTases"/>
    <property type="match status" value="1"/>
</dbReference>
<evidence type="ECO:0000313" key="1">
    <source>
        <dbReference type="EMBL" id="MQY52638.1"/>
    </source>
</evidence>
<dbReference type="Pfam" id="PF13489">
    <property type="entry name" value="Methyltransf_23"/>
    <property type="match status" value="1"/>
</dbReference>
<dbReference type="OrthoDB" id="574053at2"/>
<dbReference type="Proteomes" id="UP000480275">
    <property type="component" value="Unassembled WGS sequence"/>
</dbReference>
<keyword evidence="1" id="KW-0489">Methyltransferase</keyword>
<dbReference type="Gene3D" id="3.40.50.150">
    <property type="entry name" value="Vaccinia Virus protein VP39"/>
    <property type="match status" value="1"/>
</dbReference>